<evidence type="ECO:0000313" key="2">
    <source>
        <dbReference type="EMBL" id="CAE0410731.1"/>
    </source>
</evidence>
<sequence length="154" mass="17523">MRVANHVHHVFLFLWRCFFVCLIAEIRSGAFVLPSRGVASGGRCWYCDETPLATFYGSIRMVSFSPPRKLALYNMADSSSSSENEDDDDISQHTIMIDDDDNTNATTTLTMAKGYRPIESWHQENRNPTHVLDHLKREQAHWKGKFEDLGGDGI</sequence>
<accession>A0A7S3L6F2</accession>
<dbReference type="AlphaFoldDB" id="A0A7S3L6F2"/>
<reference evidence="2" key="1">
    <citation type="submission" date="2021-01" db="EMBL/GenBank/DDBJ databases">
        <authorList>
            <person name="Corre E."/>
            <person name="Pelletier E."/>
            <person name="Niang G."/>
            <person name="Scheremetjew M."/>
            <person name="Finn R."/>
            <person name="Kale V."/>
            <person name="Holt S."/>
            <person name="Cochrane G."/>
            <person name="Meng A."/>
            <person name="Brown T."/>
            <person name="Cohen L."/>
        </authorList>
    </citation>
    <scope>NUCLEOTIDE SEQUENCE</scope>
    <source>
        <strain evidence="2">CCMP127</strain>
    </source>
</reference>
<feature type="transmembrane region" description="Helical" evidence="1">
    <location>
        <begin position="6"/>
        <end position="26"/>
    </location>
</feature>
<keyword evidence="1" id="KW-0812">Transmembrane</keyword>
<keyword evidence="1" id="KW-1133">Transmembrane helix</keyword>
<evidence type="ECO:0000256" key="1">
    <source>
        <dbReference type="SAM" id="Phobius"/>
    </source>
</evidence>
<gene>
    <name evidence="2" type="ORF">ACOF00016_LOCUS8182</name>
</gene>
<name>A0A7S3L6F2_9STRA</name>
<keyword evidence="1" id="KW-0472">Membrane</keyword>
<organism evidence="2">
    <name type="scientific">Amphora coffeiformis</name>
    <dbReference type="NCBI Taxonomy" id="265554"/>
    <lineage>
        <taxon>Eukaryota</taxon>
        <taxon>Sar</taxon>
        <taxon>Stramenopiles</taxon>
        <taxon>Ochrophyta</taxon>
        <taxon>Bacillariophyta</taxon>
        <taxon>Bacillariophyceae</taxon>
        <taxon>Bacillariophycidae</taxon>
        <taxon>Thalassiophysales</taxon>
        <taxon>Catenulaceae</taxon>
        <taxon>Amphora</taxon>
    </lineage>
</organism>
<proteinExistence type="predicted"/>
<protein>
    <submittedName>
        <fullName evidence="2">Uncharacterized protein</fullName>
    </submittedName>
</protein>
<dbReference type="EMBL" id="HBIM01009703">
    <property type="protein sequence ID" value="CAE0410731.1"/>
    <property type="molecule type" value="Transcribed_RNA"/>
</dbReference>